<proteinExistence type="predicted"/>
<name>Q6MKP0_BDEBA</name>
<accession>Q6MKP0</accession>
<dbReference type="KEGG" id="bba:Bd2348"/>
<evidence type="ECO:0000313" key="1">
    <source>
        <dbReference type="EMBL" id="CAE80167.1"/>
    </source>
</evidence>
<dbReference type="HOGENOM" id="CLU_163976_0_0_7"/>
<sequence>MPKYVIERKVPGVGHSTQEEMQKMAQVSNDVLKKLGGEIQWLESFVTDDSIFCIYVAPNEEIVKKHAQMAGFPVDRILKVETVMDPAFSESAIPGQMASKEKTYDKSIRQ</sequence>
<gene>
    <name evidence="1" type="ordered locus">Bd2348</name>
</gene>
<dbReference type="Pfam" id="PF14026">
    <property type="entry name" value="SCO4226-like"/>
    <property type="match status" value="1"/>
</dbReference>
<dbReference type="eggNOG" id="ENOG5032RK9">
    <property type="taxonomic scope" value="Bacteria"/>
</dbReference>
<dbReference type="Proteomes" id="UP000008080">
    <property type="component" value="Chromosome"/>
</dbReference>
<organism evidence="1 2">
    <name type="scientific">Bdellovibrio bacteriovorus (strain ATCC 15356 / DSM 50701 / NCIMB 9529 / HD100)</name>
    <dbReference type="NCBI Taxonomy" id="264462"/>
    <lineage>
        <taxon>Bacteria</taxon>
        <taxon>Pseudomonadati</taxon>
        <taxon>Bdellovibrionota</taxon>
        <taxon>Bdellovibrionia</taxon>
        <taxon>Bdellovibrionales</taxon>
        <taxon>Pseudobdellovibrionaceae</taxon>
        <taxon>Bdellovibrio</taxon>
    </lineage>
</organism>
<dbReference type="EMBL" id="BX842652">
    <property type="protein sequence ID" value="CAE80167.1"/>
    <property type="molecule type" value="Genomic_DNA"/>
</dbReference>
<protein>
    <recommendedName>
        <fullName evidence="3">DUF4242 domain-containing protein</fullName>
    </recommendedName>
</protein>
<dbReference type="InterPro" id="IPR042557">
    <property type="entry name" value="SCO4226"/>
</dbReference>
<reference evidence="1 2" key="1">
    <citation type="journal article" date="2004" name="Science">
        <title>A predator unmasked: life cycle of Bdellovibrio bacteriovorus from a genomic perspective.</title>
        <authorList>
            <person name="Rendulic S."/>
            <person name="Jagtap P."/>
            <person name="Rosinus A."/>
            <person name="Eppinger M."/>
            <person name="Baar C."/>
            <person name="Lanz C."/>
            <person name="Keller H."/>
            <person name="Lambert C."/>
            <person name="Evans K.J."/>
            <person name="Goesmann A."/>
            <person name="Meyer F."/>
            <person name="Sockett R.E."/>
            <person name="Schuster S.C."/>
        </authorList>
    </citation>
    <scope>NUCLEOTIDE SEQUENCE [LARGE SCALE GENOMIC DNA]</scope>
    <source>
        <strain evidence="2">ATCC 15356 / DSM 50701 / NCIMB 9529 / HD100</strain>
    </source>
</reference>
<evidence type="ECO:0000313" key="2">
    <source>
        <dbReference type="Proteomes" id="UP000008080"/>
    </source>
</evidence>
<dbReference type="GeneID" id="93013272"/>
<keyword evidence="2" id="KW-1185">Reference proteome</keyword>
<dbReference type="RefSeq" id="WP_011164769.1">
    <property type="nucleotide sequence ID" value="NC_005363.1"/>
</dbReference>
<dbReference type="AlphaFoldDB" id="Q6MKP0"/>
<dbReference type="InterPro" id="IPR025336">
    <property type="entry name" value="SCO4226-like"/>
</dbReference>
<dbReference type="Gene3D" id="3.30.70.3090">
    <property type="entry name" value="ORF SCO4226, nickel-binding ferredoxin-like monomer"/>
    <property type="match status" value="1"/>
</dbReference>
<evidence type="ECO:0008006" key="3">
    <source>
        <dbReference type="Google" id="ProtNLM"/>
    </source>
</evidence>